<accession>A0ABM6JGH0</accession>
<feature type="domain" description="CusB-like beta-barrel" evidence="2">
    <location>
        <begin position="240"/>
        <end position="310"/>
    </location>
</feature>
<dbReference type="Proteomes" id="UP000191820">
    <property type="component" value="Chromosome"/>
</dbReference>
<dbReference type="InterPro" id="IPR058792">
    <property type="entry name" value="Beta-barrel_RND_2"/>
</dbReference>
<dbReference type="RefSeq" id="WP_080914836.1">
    <property type="nucleotide sequence ID" value="NZ_CP020472.1"/>
</dbReference>
<proteinExistence type="predicted"/>
<dbReference type="SUPFAM" id="SSF111369">
    <property type="entry name" value="HlyD-like secretion proteins"/>
    <property type="match status" value="1"/>
</dbReference>
<evidence type="ECO:0000259" key="2">
    <source>
        <dbReference type="Pfam" id="PF25954"/>
    </source>
</evidence>
<dbReference type="PANTHER" id="PTHR30097">
    <property type="entry name" value="CATION EFFLUX SYSTEM PROTEIN CUSB"/>
    <property type="match status" value="1"/>
</dbReference>
<dbReference type="EMBL" id="CP020472">
    <property type="protein sequence ID" value="ARD20931.1"/>
    <property type="molecule type" value="Genomic_DNA"/>
</dbReference>
<organism evidence="3 4">
    <name type="scientific">Shewanella japonica</name>
    <dbReference type="NCBI Taxonomy" id="93973"/>
    <lineage>
        <taxon>Bacteria</taxon>
        <taxon>Pseudomonadati</taxon>
        <taxon>Pseudomonadota</taxon>
        <taxon>Gammaproteobacteria</taxon>
        <taxon>Alteromonadales</taxon>
        <taxon>Shewanellaceae</taxon>
        <taxon>Shewanella</taxon>
    </lineage>
</organism>
<dbReference type="Gene3D" id="2.40.30.170">
    <property type="match status" value="1"/>
</dbReference>
<dbReference type="PANTHER" id="PTHR30097:SF15">
    <property type="entry name" value="CATION EFFLUX SYSTEM PROTEIN CUSB"/>
    <property type="match status" value="1"/>
</dbReference>
<reference evidence="3 4" key="1">
    <citation type="submission" date="2017-03" db="EMBL/GenBank/DDBJ databases">
        <title>Genome sequencing of Shewanella japonica KCTC 22435.</title>
        <authorList>
            <person name="Kim K.M."/>
        </authorList>
    </citation>
    <scope>NUCLEOTIDE SEQUENCE [LARGE SCALE GENOMIC DNA]</scope>
    <source>
        <strain evidence="3 4">KCTC 22435</strain>
    </source>
</reference>
<gene>
    <name evidence="3" type="ORF">SJ2017_0593</name>
</gene>
<dbReference type="Gene3D" id="2.40.420.20">
    <property type="match status" value="1"/>
</dbReference>
<name>A0ABM6JGH0_9GAMM</name>
<dbReference type="InterPro" id="IPR051909">
    <property type="entry name" value="MFP_Cation_Efflux"/>
</dbReference>
<dbReference type="Gene3D" id="1.10.287.470">
    <property type="entry name" value="Helix hairpin bin"/>
    <property type="match status" value="1"/>
</dbReference>
<sequence length="391" mass="42712">MNIQHLDKKLSKRSLTVIAILVSICYIPQVLAGPGHNHAEKVQQNDRITQQNEITDEHSNALVLTERQQQMAGIEVMSLSSSTFNLDDVATATLIVDRDHTVTLAPQLDVRVLKRHVVPGQLVNKNQVLLTLGGAAVAQAQADYITAAAEWNRVKQMSKNTVSESRRLVAKVQAELTRANLEALSMTALQINQLITKPESIGRYQLLAPINGRVQQDVAMIGQVSAGGRPLMQLTDESHLWVEAQLSAHQAAGINNGDKALVRVNEISIEGTIIGRSHELDLVTRTEQVLVSIDNSEYGLHAGQFAELYLPNSLDGGVVLPDSALTRSSDGHWQVFIQEDDGFEAVEVEVIESQRGINMVKGIEPRVHVVISGAFLLASELAKAGFDIHNH</sequence>
<protein>
    <submittedName>
        <fullName evidence="3">RND transporter MFP subunit</fullName>
    </submittedName>
</protein>
<evidence type="ECO:0000313" key="3">
    <source>
        <dbReference type="EMBL" id="ARD20931.1"/>
    </source>
</evidence>
<dbReference type="Pfam" id="PF25954">
    <property type="entry name" value="Beta-barrel_RND_2"/>
    <property type="match status" value="1"/>
</dbReference>
<dbReference type="Gene3D" id="2.40.50.100">
    <property type="match status" value="1"/>
</dbReference>
<keyword evidence="1" id="KW-0813">Transport</keyword>
<keyword evidence="4" id="KW-1185">Reference proteome</keyword>
<evidence type="ECO:0000313" key="4">
    <source>
        <dbReference type="Proteomes" id="UP000191820"/>
    </source>
</evidence>
<evidence type="ECO:0000256" key="1">
    <source>
        <dbReference type="ARBA" id="ARBA00022448"/>
    </source>
</evidence>